<evidence type="ECO:0000313" key="2">
    <source>
        <dbReference type="EMBL" id="KAK0616031.1"/>
    </source>
</evidence>
<organism evidence="2 3">
    <name type="scientific">Bombardia bombarda</name>
    <dbReference type="NCBI Taxonomy" id="252184"/>
    <lineage>
        <taxon>Eukaryota</taxon>
        <taxon>Fungi</taxon>
        <taxon>Dikarya</taxon>
        <taxon>Ascomycota</taxon>
        <taxon>Pezizomycotina</taxon>
        <taxon>Sordariomycetes</taxon>
        <taxon>Sordariomycetidae</taxon>
        <taxon>Sordariales</taxon>
        <taxon>Lasiosphaeriaceae</taxon>
        <taxon>Bombardia</taxon>
    </lineage>
</organism>
<dbReference type="EMBL" id="JAULSR010000006">
    <property type="protein sequence ID" value="KAK0616031.1"/>
    <property type="molecule type" value="Genomic_DNA"/>
</dbReference>
<protein>
    <submittedName>
        <fullName evidence="2">Uncharacterized protein</fullName>
    </submittedName>
</protein>
<gene>
    <name evidence="2" type="ORF">B0T17DRAFT_539958</name>
</gene>
<comment type="caution">
    <text evidence="2">The sequence shown here is derived from an EMBL/GenBank/DDBJ whole genome shotgun (WGS) entry which is preliminary data.</text>
</comment>
<feature type="transmembrane region" description="Helical" evidence="1">
    <location>
        <begin position="160"/>
        <end position="185"/>
    </location>
</feature>
<dbReference type="AlphaFoldDB" id="A0AA39WII1"/>
<reference evidence="2" key="1">
    <citation type="submission" date="2023-06" db="EMBL/GenBank/DDBJ databases">
        <title>Genome-scale phylogeny and comparative genomics of the fungal order Sordariales.</title>
        <authorList>
            <consortium name="Lawrence Berkeley National Laboratory"/>
            <person name="Hensen N."/>
            <person name="Bonometti L."/>
            <person name="Westerberg I."/>
            <person name="Brannstrom I.O."/>
            <person name="Guillou S."/>
            <person name="Cros-Aarteil S."/>
            <person name="Calhoun S."/>
            <person name="Haridas S."/>
            <person name="Kuo A."/>
            <person name="Mondo S."/>
            <person name="Pangilinan J."/>
            <person name="Riley R."/>
            <person name="LaButti K."/>
            <person name="Andreopoulos B."/>
            <person name="Lipzen A."/>
            <person name="Chen C."/>
            <person name="Yanf M."/>
            <person name="Daum C."/>
            <person name="Ng V."/>
            <person name="Clum A."/>
            <person name="Steindorff A."/>
            <person name="Ohm R."/>
            <person name="Martin F."/>
            <person name="Silar P."/>
            <person name="Natvig D."/>
            <person name="Lalanne C."/>
            <person name="Gautier V."/>
            <person name="Ament-velasquez S.L."/>
            <person name="Kruys A."/>
            <person name="Hutchinson M.I."/>
            <person name="Powell A.J."/>
            <person name="Barry K."/>
            <person name="Miller A.N."/>
            <person name="Grigoriev I.V."/>
            <person name="Debuchy R."/>
            <person name="Gladieux P."/>
            <person name="Thoren M.H."/>
            <person name="Johannesson H."/>
        </authorList>
    </citation>
    <scope>NUCLEOTIDE SEQUENCE</scope>
    <source>
        <strain evidence="2">SMH3391-2</strain>
    </source>
</reference>
<feature type="transmembrane region" description="Helical" evidence="1">
    <location>
        <begin position="88"/>
        <end position="109"/>
    </location>
</feature>
<name>A0AA39WII1_9PEZI</name>
<sequence length="200" mass="21523">MTRRIVYSAALAAVVAATAMTIASVVSTNWITYSVTTKSGHTVYDNIGLHQRCTSAGTSASSSCVPFPSDDRCAKNGPICNIWRTTGFLMNLAVVLQCAVGVGIIISLAGGRVRRTDGWRILSVPLAIDALLQFCSVTFVQYLHDHDDMFIVPGYRLSWAWYLCIASACLTALVPVGMTISAYVLPDEDGYELLPDPAPV</sequence>
<evidence type="ECO:0000313" key="3">
    <source>
        <dbReference type="Proteomes" id="UP001174934"/>
    </source>
</evidence>
<keyword evidence="1" id="KW-1133">Transmembrane helix</keyword>
<accession>A0AA39WII1</accession>
<keyword evidence="1" id="KW-0472">Membrane</keyword>
<dbReference type="Proteomes" id="UP001174934">
    <property type="component" value="Unassembled WGS sequence"/>
</dbReference>
<dbReference type="Gene3D" id="1.20.140.150">
    <property type="match status" value="1"/>
</dbReference>
<proteinExistence type="predicted"/>
<keyword evidence="1" id="KW-0812">Transmembrane</keyword>
<evidence type="ECO:0000256" key="1">
    <source>
        <dbReference type="SAM" id="Phobius"/>
    </source>
</evidence>
<feature type="transmembrane region" description="Helical" evidence="1">
    <location>
        <begin position="121"/>
        <end position="140"/>
    </location>
</feature>
<keyword evidence="3" id="KW-1185">Reference proteome</keyword>